<reference evidence="1 2" key="1">
    <citation type="journal article" date="2020" name="Phytopathology">
        <title>Genome Sequence Resources of Colletotrichum truncatum, C. plurivorum, C. musicola, and C. sojae: Four Species Pathogenic to Soybean (Glycine max).</title>
        <authorList>
            <person name="Rogerio F."/>
            <person name="Boufleur T.R."/>
            <person name="Ciampi-Guillardi M."/>
            <person name="Sukno S.A."/>
            <person name="Thon M.R."/>
            <person name="Massola Junior N.S."/>
            <person name="Baroncelli R."/>
        </authorList>
    </citation>
    <scope>NUCLEOTIDE SEQUENCE [LARGE SCALE GENOMIC DNA]</scope>
    <source>
        <strain evidence="1 2">LFN0009</strain>
    </source>
</reference>
<name>A0A8H6JWK1_9PEZI</name>
<dbReference type="AlphaFoldDB" id="A0A8H6JWK1"/>
<accession>A0A8H6JWK1</accession>
<protein>
    <submittedName>
        <fullName evidence="1">Uncharacterized protein</fullName>
    </submittedName>
</protein>
<sequence>MVGQITYTEDQILFILRLTLEKEKRNVILQKYQERFGKPLTASQLRYVKAKYGHDAEFG</sequence>
<dbReference type="Proteomes" id="UP000652219">
    <property type="component" value="Unassembled WGS sequence"/>
</dbReference>
<evidence type="ECO:0000313" key="2">
    <source>
        <dbReference type="Proteomes" id="UP000652219"/>
    </source>
</evidence>
<proteinExistence type="predicted"/>
<organism evidence="1 2">
    <name type="scientific">Colletotrichum sojae</name>
    <dbReference type="NCBI Taxonomy" id="2175907"/>
    <lineage>
        <taxon>Eukaryota</taxon>
        <taxon>Fungi</taxon>
        <taxon>Dikarya</taxon>
        <taxon>Ascomycota</taxon>
        <taxon>Pezizomycotina</taxon>
        <taxon>Sordariomycetes</taxon>
        <taxon>Hypocreomycetidae</taxon>
        <taxon>Glomerellales</taxon>
        <taxon>Glomerellaceae</taxon>
        <taxon>Colletotrichum</taxon>
        <taxon>Colletotrichum orchidearum species complex</taxon>
    </lineage>
</organism>
<comment type="caution">
    <text evidence="1">The sequence shown here is derived from an EMBL/GenBank/DDBJ whole genome shotgun (WGS) entry which is preliminary data.</text>
</comment>
<keyword evidence="2" id="KW-1185">Reference proteome</keyword>
<dbReference type="EMBL" id="WIGN01000004">
    <property type="protein sequence ID" value="KAF6820722.1"/>
    <property type="molecule type" value="Genomic_DNA"/>
</dbReference>
<evidence type="ECO:0000313" key="1">
    <source>
        <dbReference type="EMBL" id="KAF6820722.1"/>
    </source>
</evidence>
<gene>
    <name evidence="1" type="ORF">CSOJ01_00566</name>
</gene>